<evidence type="ECO:0000256" key="4">
    <source>
        <dbReference type="SAM" id="MobiDB-lite"/>
    </source>
</evidence>
<feature type="compositionally biased region" description="Basic and acidic residues" evidence="4">
    <location>
        <begin position="270"/>
        <end position="281"/>
    </location>
</feature>
<feature type="domain" description="CHHC U11-48K-type" evidence="5">
    <location>
        <begin position="9"/>
        <end position="36"/>
    </location>
</feature>
<evidence type="ECO:0000313" key="6">
    <source>
        <dbReference type="EMBL" id="JAS24301.1"/>
    </source>
</evidence>
<proteinExistence type="predicted"/>
<sequence>MMNELGVGMLQCPYDKSHIISKARMSHHLVKCRHNHPTEEKVECEYNRTHIINRPEYEYHISICENKTSLYSFMSTIGETECPAKNLVPLSQPKATPFTENWEEDNMPVICWKERTTQKKHNEPFLRSTCGETKSRKKEIKREERLKFQSIDTECKPTIKNLNNGNKNKSHDEINKSSIQINDARSQGYQVENITFPPHLGLPRTNIDPEGFQEVPMRHGFGRGRALSRLDGNNKDDNIGGKMNYAGFPEVPMHHGYGCGKTSIQLKESGTNKEETQEVPKSRGFGRGRALQLDANDGKINDEDLQERPKLGLGRGRGRGLILDDWPSLPKNN</sequence>
<keyword evidence="1" id="KW-0479">Metal-binding</keyword>
<accession>A0A1B6DF30</accession>
<evidence type="ECO:0000256" key="1">
    <source>
        <dbReference type="ARBA" id="ARBA00022723"/>
    </source>
</evidence>
<protein>
    <recommendedName>
        <fullName evidence="5">CHHC U11-48K-type domain-containing protein</fullName>
    </recommendedName>
</protein>
<feature type="compositionally biased region" description="Basic and acidic residues" evidence="4">
    <location>
        <begin position="296"/>
        <end position="310"/>
    </location>
</feature>
<dbReference type="InterPro" id="IPR036236">
    <property type="entry name" value="Znf_C2H2_sf"/>
</dbReference>
<reference evidence="6" key="1">
    <citation type="submission" date="2015-12" db="EMBL/GenBank/DDBJ databases">
        <title>De novo transcriptome assembly of four potential Pierce s Disease insect vectors from Arizona vineyards.</title>
        <authorList>
            <person name="Tassone E.E."/>
        </authorList>
    </citation>
    <scope>NUCLEOTIDE SEQUENCE</scope>
</reference>
<evidence type="ECO:0000259" key="5">
    <source>
        <dbReference type="PROSITE" id="PS51800"/>
    </source>
</evidence>
<dbReference type="Pfam" id="PF05253">
    <property type="entry name" value="zf-U11-48K"/>
    <property type="match status" value="1"/>
</dbReference>
<organism evidence="6">
    <name type="scientific">Clastoptera arizonana</name>
    <name type="common">Arizona spittle bug</name>
    <dbReference type="NCBI Taxonomy" id="38151"/>
    <lineage>
        <taxon>Eukaryota</taxon>
        <taxon>Metazoa</taxon>
        <taxon>Ecdysozoa</taxon>
        <taxon>Arthropoda</taxon>
        <taxon>Hexapoda</taxon>
        <taxon>Insecta</taxon>
        <taxon>Pterygota</taxon>
        <taxon>Neoptera</taxon>
        <taxon>Paraneoptera</taxon>
        <taxon>Hemiptera</taxon>
        <taxon>Auchenorrhyncha</taxon>
        <taxon>Cercopoidea</taxon>
        <taxon>Clastopteridae</taxon>
        <taxon>Clastoptera</taxon>
    </lineage>
</organism>
<feature type="domain" description="CHHC U11-48K-type" evidence="5">
    <location>
        <begin position="41"/>
        <end position="68"/>
    </location>
</feature>
<evidence type="ECO:0000256" key="3">
    <source>
        <dbReference type="ARBA" id="ARBA00022833"/>
    </source>
</evidence>
<keyword evidence="3" id="KW-0862">Zinc</keyword>
<dbReference type="SUPFAM" id="SSF57667">
    <property type="entry name" value="beta-beta-alpha zinc fingers"/>
    <property type="match status" value="1"/>
</dbReference>
<dbReference type="InterPro" id="IPR022776">
    <property type="entry name" value="TRM13/UPF0224_CHHC_Znf_dom"/>
</dbReference>
<gene>
    <name evidence="6" type="ORF">g.25342</name>
</gene>
<dbReference type="GO" id="GO:0008270">
    <property type="term" value="F:zinc ion binding"/>
    <property type="evidence" value="ECO:0007669"/>
    <property type="project" value="UniProtKB-KW"/>
</dbReference>
<evidence type="ECO:0000256" key="2">
    <source>
        <dbReference type="ARBA" id="ARBA00022771"/>
    </source>
</evidence>
<dbReference type="EMBL" id="GEDC01012997">
    <property type="protein sequence ID" value="JAS24301.1"/>
    <property type="molecule type" value="Transcribed_RNA"/>
</dbReference>
<keyword evidence="2" id="KW-0863">Zinc-finger</keyword>
<feature type="region of interest" description="Disordered" evidence="4">
    <location>
        <begin position="259"/>
        <end position="333"/>
    </location>
</feature>
<name>A0A1B6DF30_9HEMI</name>
<dbReference type="PROSITE" id="PS51800">
    <property type="entry name" value="ZF_CHHC_U11_48K"/>
    <property type="match status" value="2"/>
</dbReference>
<dbReference type="AlphaFoldDB" id="A0A1B6DF30"/>